<feature type="non-terminal residue" evidence="2">
    <location>
        <position position="1"/>
    </location>
</feature>
<dbReference type="GeneID" id="42529558"/>
<name>A0A179V4X2_BLAGS</name>
<keyword evidence="3" id="KW-1185">Reference proteome</keyword>
<sequence>CSTETLILFILKKNSRLYLYIDYRGLNKMIIKNHYLLLLLLLLLFFHYTHMQAELMM</sequence>
<dbReference type="Proteomes" id="UP000002038">
    <property type="component" value="Unassembled WGS sequence"/>
</dbReference>
<evidence type="ECO:0000313" key="2">
    <source>
        <dbReference type="EMBL" id="OAT14528.1"/>
    </source>
</evidence>
<protein>
    <submittedName>
        <fullName evidence="2">Uncharacterized protein</fullName>
    </submittedName>
</protein>
<evidence type="ECO:0000313" key="3">
    <source>
        <dbReference type="Proteomes" id="UP000002038"/>
    </source>
</evidence>
<dbReference type="SUPFAM" id="SSF56672">
    <property type="entry name" value="DNA/RNA polymerases"/>
    <property type="match status" value="1"/>
</dbReference>
<evidence type="ECO:0000256" key="1">
    <source>
        <dbReference type="SAM" id="Phobius"/>
    </source>
</evidence>
<feature type="non-terminal residue" evidence="2">
    <location>
        <position position="57"/>
    </location>
</feature>
<dbReference type="AlphaFoldDB" id="A0A179V4X2"/>
<feature type="transmembrane region" description="Helical" evidence="1">
    <location>
        <begin position="34"/>
        <end position="51"/>
    </location>
</feature>
<dbReference type="InterPro" id="IPR043502">
    <property type="entry name" value="DNA/RNA_pol_sf"/>
</dbReference>
<dbReference type="KEGG" id="bgh:BDBG_18076"/>
<keyword evidence="1" id="KW-1133">Transmembrane helix</keyword>
<keyword evidence="1" id="KW-0472">Membrane</keyword>
<organism evidence="2 3">
    <name type="scientific">Blastomyces gilchristii (strain SLH14081)</name>
    <name type="common">Blastomyces dermatitidis</name>
    <dbReference type="NCBI Taxonomy" id="559298"/>
    <lineage>
        <taxon>Eukaryota</taxon>
        <taxon>Fungi</taxon>
        <taxon>Dikarya</taxon>
        <taxon>Ascomycota</taxon>
        <taxon>Pezizomycotina</taxon>
        <taxon>Eurotiomycetes</taxon>
        <taxon>Eurotiomycetidae</taxon>
        <taxon>Onygenales</taxon>
        <taxon>Ajellomycetaceae</taxon>
        <taxon>Blastomyces</taxon>
    </lineage>
</organism>
<gene>
    <name evidence="2" type="ORF">BDBG_18076</name>
</gene>
<dbReference type="OrthoDB" id="4365070at2759"/>
<dbReference type="RefSeq" id="XP_031581499.1">
    <property type="nucleotide sequence ID" value="XM_031725662.1"/>
</dbReference>
<dbReference type="VEuPathDB" id="FungiDB:BDBG_18076"/>
<dbReference type="EMBL" id="GG657500">
    <property type="protein sequence ID" value="OAT14528.1"/>
    <property type="molecule type" value="Genomic_DNA"/>
</dbReference>
<keyword evidence="1" id="KW-0812">Transmembrane</keyword>
<accession>A0A179V4X2</accession>
<proteinExistence type="predicted"/>
<reference evidence="3" key="1">
    <citation type="journal article" date="2015" name="PLoS Genet.">
        <title>The dynamic genome and transcriptome of the human fungal pathogen Blastomyces and close relative Emmonsia.</title>
        <authorList>
            <person name="Munoz J.F."/>
            <person name="Gauthier G.M."/>
            <person name="Desjardins C.A."/>
            <person name="Gallo J.E."/>
            <person name="Holder J."/>
            <person name="Sullivan T.D."/>
            <person name="Marty A.J."/>
            <person name="Carmen J.C."/>
            <person name="Chen Z."/>
            <person name="Ding L."/>
            <person name="Gujja S."/>
            <person name="Magrini V."/>
            <person name="Misas E."/>
            <person name="Mitreva M."/>
            <person name="Priest M."/>
            <person name="Saif S."/>
            <person name="Whiston E.A."/>
            <person name="Young S."/>
            <person name="Zeng Q."/>
            <person name="Goldman W.E."/>
            <person name="Mardis E.R."/>
            <person name="Taylor J.W."/>
            <person name="McEwen J.G."/>
            <person name="Clay O.K."/>
            <person name="Klein B.S."/>
            <person name="Cuomo C.A."/>
        </authorList>
    </citation>
    <scope>NUCLEOTIDE SEQUENCE [LARGE SCALE GENOMIC DNA]</scope>
    <source>
        <strain evidence="3">SLH14081</strain>
    </source>
</reference>